<dbReference type="EMBL" id="JRKL02005113">
    <property type="protein sequence ID" value="KAF3951099.1"/>
    <property type="molecule type" value="Genomic_DNA"/>
</dbReference>
<reference evidence="2" key="1">
    <citation type="submission" date="2020-03" db="EMBL/GenBank/DDBJ databases">
        <title>Castanea mollissima Vanexum genome sequencing.</title>
        <authorList>
            <person name="Staton M."/>
        </authorList>
    </citation>
    <scope>NUCLEOTIDE SEQUENCE</scope>
    <source>
        <tissue evidence="2">Leaf</tissue>
    </source>
</reference>
<evidence type="ECO:0000313" key="3">
    <source>
        <dbReference type="Proteomes" id="UP000737018"/>
    </source>
</evidence>
<evidence type="ECO:0000313" key="2">
    <source>
        <dbReference type="EMBL" id="KAF3951099.1"/>
    </source>
</evidence>
<accession>A0A8J4QPV7</accession>
<protein>
    <submittedName>
        <fullName evidence="2">Uncharacterized protein</fullName>
    </submittedName>
</protein>
<keyword evidence="3" id="KW-1185">Reference proteome</keyword>
<evidence type="ECO:0000256" key="1">
    <source>
        <dbReference type="SAM" id="MobiDB-lite"/>
    </source>
</evidence>
<gene>
    <name evidence="2" type="ORF">CMV_023222</name>
</gene>
<dbReference type="AlphaFoldDB" id="A0A8J4QPV7"/>
<feature type="region of interest" description="Disordered" evidence="1">
    <location>
        <begin position="1"/>
        <end position="28"/>
    </location>
</feature>
<name>A0A8J4QPV7_9ROSI</name>
<dbReference type="Proteomes" id="UP000737018">
    <property type="component" value="Unassembled WGS sequence"/>
</dbReference>
<organism evidence="2 3">
    <name type="scientific">Castanea mollissima</name>
    <name type="common">Chinese chestnut</name>
    <dbReference type="NCBI Taxonomy" id="60419"/>
    <lineage>
        <taxon>Eukaryota</taxon>
        <taxon>Viridiplantae</taxon>
        <taxon>Streptophyta</taxon>
        <taxon>Embryophyta</taxon>
        <taxon>Tracheophyta</taxon>
        <taxon>Spermatophyta</taxon>
        <taxon>Magnoliopsida</taxon>
        <taxon>eudicotyledons</taxon>
        <taxon>Gunneridae</taxon>
        <taxon>Pentapetalae</taxon>
        <taxon>rosids</taxon>
        <taxon>fabids</taxon>
        <taxon>Fagales</taxon>
        <taxon>Fagaceae</taxon>
        <taxon>Castanea</taxon>
    </lineage>
</organism>
<comment type="caution">
    <text evidence="2">The sequence shown here is derived from an EMBL/GenBank/DDBJ whole genome shotgun (WGS) entry which is preliminary data.</text>
</comment>
<proteinExistence type="predicted"/>
<sequence length="66" mass="6816">MSSSLAIGDAAGDGGLHLTRPSPNDSLPASLAQQLTCLPPVSSQVAEQQTFVSSEDINQAMFRDVG</sequence>